<evidence type="ECO:0000259" key="5">
    <source>
        <dbReference type="PROSITE" id="PS50975"/>
    </source>
</evidence>
<dbReference type="SMART" id="SM01209">
    <property type="entry name" value="GARS_A"/>
    <property type="match status" value="1"/>
</dbReference>
<dbReference type="AlphaFoldDB" id="A0A1B4ZDB7"/>
<reference evidence="6" key="1">
    <citation type="journal article" date="2016" name="Nat. Chem. Biol.">
        <title>Amino-group carrier-protein-mediated secondary metabolite biosynthesis in Streptomyces.</title>
        <authorList>
            <person name="Hasebe F."/>
            <person name="Matsuda K."/>
            <person name="Shiraishi T."/>
            <person name="Futamura Y."/>
            <person name="Nakano T."/>
            <person name="Tomita T."/>
            <person name="Ishigami K."/>
            <person name="Taka H."/>
            <person name="Mineki R."/>
            <person name="Fujimura T."/>
            <person name="Osada H."/>
            <person name="Kuzuyama T."/>
            <person name="Nishiyama M."/>
        </authorList>
    </citation>
    <scope>NUCLEOTIDE SEQUENCE</scope>
    <source>
        <strain evidence="6">SANK 60404</strain>
    </source>
</reference>
<dbReference type="InterPro" id="IPR003806">
    <property type="entry name" value="ATP-grasp_PylC-type"/>
</dbReference>
<evidence type="ECO:0000256" key="3">
    <source>
        <dbReference type="ARBA" id="ARBA00022840"/>
    </source>
</evidence>
<dbReference type="InterPro" id="IPR011761">
    <property type="entry name" value="ATP-grasp"/>
</dbReference>
<name>A0A1B4ZDB7_9ACTN</name>
<dbReference type="PANTHER" id="PTHR43585">
    <property type="entry name" value="FUMIPYRROLE BIOSYNTHESIS PROTEIN C"/>
    <property type="match status" value="1"/>
</dbReference>
<proteinExistence type="predicted"/>
<dbReference type="GO" id="GO:0046872">
    <property type="term" value="F:metal ion binding"/>
    <property type="evidence" value="ECO:0007669"/>
    <property type="project" value="InterPro"/>
</dbReference>
<protein>
    <submittedName>
        <fullName evidence="6">Putative ligase/carboxylase</fullName>
    </submittedName>
</protein>
<feature type="domain" description="ATP-grasp" evidence="5">
    <location>
        <begin position="115"/>
        <end position="314"/>
    </location>
</feature>
<dbReference type="Gene3D" id="3.30.470.20">
    <property type="entry name" value="ATP-grasp fold, B domain"/>
    <property type="match status" value="1"/>
</dbReference>
<keyword evidence="2 4" id="KW-0547">Nucleotide-binding</keyword>
<dbReference type="SUPFAM" id="SSF56059">
    <property type="entry name" value="Glutathione synthetase ATP-binding domain-like"/>
    <property type="match status" value="1"/>
</dbReference>
<dbReference type="Pfam" id="PF02655">
    <property type="entry name" value="ATP-grasp_3"/>
    <property type="match status" value="1"/>
</dbReference>
<dbReference type="GO" id="GO:0016874">
    <property type="term" value="F:ligase activity"/>
    <property type="evidence" value="ECO:0007669"/>
    <property type="project" value="UniProtKB-KW"/>
</dbReference>
<dbReference type="PANTHER" id="PTHR43585:SF2">
    <property type="entry name" value="ATP-GRASP ENZYME FSQD"/>
    <property type="match status" value="1"/>
</dbReference>
<evidence type="ECO:0000256" key="2">
    <source>
        <dbReference type="ARBA" id="ARBA00022741"/>
    </source>
</evidence>
<gene>
    <name evidence="6" type="primary">vzb2</name>
</gene>
<dbReference type="InterPro" id="IPR052032">
    <property type="entry name" value="ATP-dep_AA_Ligase"/>
</dbReference>
<sequence>MLPRLAVVYENGSVNPVELAVGAAGHCELVLVCDPSSPAVASVMPVLRETGTVVPFDPDGPLDETAARLAELRVEGITTFSDLTIEATAVLARLLGLPFHSPGTAALLVDKHHQRAKLATAGVPTPRHAAVRDGAGAAEAIAAVGVPAVVKPRQGAGSRNTVLVRTPDEGLRVVGELLTAGESELVLEEYLVGDPAVAGPQWGDYVSVESVVLGDRMVHIGVTGKPPLLEPFRETGALFPGDVPDGVREELLSATGDALRALGVTSGITHTEFKLTAEGPRLIEVNGRLGGFINDIVGRSTGLRMLRVAFDCALGRADDGLSAPVPERVAYQRFLAPPLDATAVRSVTGAKEARSLPGVRRVEIAKRPGQSVDWRQGTQAFAAIVYGDAPDHASLSLLWDTLDSVLTVSYDRGAGEP</sequence>
<keyword evidence="1 6" id="KW-0436">Ligase</keyword>
<keyword evidence="3 4" id="KW-0067">ATP-binding</keyword>
<organism evidence="6">
    <name type="scientific">Streptomyces sp. SANK 60404</name>
    <dbReference type="NCBI Taxonomy" id="1213862"/>
    <lineage>
        <taxon>Bacteria</taxon>
        <taxon>Bacillati</taxon>
        <taxon>Actinomycetota</taxon>
        <taxon>Actinomycetes</taxon>
        <taxon>Kitasatosporales</taxon>
        <taxon>Streptomycetaceae</taxon>
        <taxon>Streptomyces</taxon>
    </lineage>
</organism>
<dbReference type="EMBL" id="LC072720">
    <property type="protein sequence ID" value="BAV57438.1"/>
    <property type="molecule type" value="Genomic_DNA"/>
</dbReference>
<dbReference type="PROSITE" id="PS50975">
    <property type="entry name" value="ATP_GRASP"/>
    <property type="match status" value="1"/>
</dbReference>
<evidence type="ECO:0000256" key="4">
    <source>
        <dbReference type="PROSITE-ProRule" id="PRU00409"/>
    </source>
</evidence>
<evidence type="ECO:0000256" key="1">
    <source>
        <dbReference type="ARBA" id="ARBA00022598"/>
    </source>
</evidence>
<dbReference type="GO" id="GO:0005524">
    <property type="term" value="F:ATP binding"/>
    <property type="evidence" value="ECO:0007669"/>
    <property type="project" value="UniProtKB-UniRule"/>
</dbReference>
<accession>A0A1B4ZDB7</accession>
<evidence type="ECO:0000313" key="6">
    <source>
        <dbReference type="EMBL" id="BAV57438.1"/>
    </source>
</evidence>